<feature type="domain" description="CBM10" evidence="4">
    <location>
        <begin position="34"/>
        <end position="72"/>
    </location>
</feature>
<sequence length="72" mass="7882">GIKCCSDPNTEVSYVDNFGNWGIENGKLCGIGYTRCAWSTFGYPCCSSVNPEVQEEDARGSYGIQDDNWCGI</sequence>
<dbReference type="Proteomes" id="UP000193920">
    <property type="component" value="Unassembled WGS sequence"/>
</dbReference>
<reference evidence="5 6" key="1">
    <citation type="submission" date="2016-08" db="EMBL/GenBank/DDBJ databases">
        <title>A Parts List for Fungal Cellulosomes Revealed by Comparative Genomics.</title>
        <authorList>
            <consortium name="DOE Joint Genome Institute"/>
            <person name="Haitjema C.H."/>
            <person name="Gilmore S.P."/>
            <person name="Henske J.K."/>
            <person name="Solomon K.V."/>
            <person name="De Groot R."/>
            <person name="Kuo A."/>
            <person name="Mondo S.J."/>
            <person name="Salamov A.A."/>
            <person name="Labutti K."/>
            <person name="Zhao Z."/>
            <person name="Chiniquy J."/>
            <person name="Barry K."/>
            <person name="Brewer H.M."/>
            <person name="Purvine S.O."/>
            <person name="Wright A.T."/>
            <person name="Boxma B."/>
            <person name="Van Alen T."/>
            <person name="Hackstein J.H."/>
            <person name="Baker S.E."/>
            <person name="Grigoriev I.V."/>
            <person name="O'Malley M.A."/>
        </authorList>
    </citation>
    <scope>NUCLEOTIDE SEQUENCE [LARGE SCALE GENOMIC DNA]</scope>
    <source>
        <strain evidence="5 6">G1</strain>
    </source>
</reference>
<keyword evidence="3" id="KW-0378">Hydrolase</keyword>
<gene>
    <name evidence="5" type="ORF">LY90DRAFT_372479</name>
</gene>
<feature type="domain" description="CBM10" evidence="4">
    <location>
        <begin position="1"/>
        <end position="32"/>
    </location>
</feature>
<dbReference type="AlphaFoldDB" id="A0A1Y2BBL8"/>
<evidence type="ECO:0000256" key="3">
    <source>
        <dbReference type="ARBA" id="ARBA00022801"/>
    </source>
</evidence>
<evidence type="ECO:0000313" key="6">
    <source>
        <dbReference type="Proteomes" id="UP000193920"/>
    </source>
</evidence>
<proteinExistence type="predicted"/>
<evidence type="ECO:0000313" key="5">
    <source>
        <dbReference type="EMBL" id="ORY31485.1"/>
    </source>
</evidence>
<dbReference type="PROSITE" id="PS51763">
    <property type="entry name" value="CBM10"/>
    <property type="match status" value="2"/>
</dbReference>
<keyword evidence="6" id="KW-1185">Reference proteome</keyword>
<dbReference type="Gene3D" id="3.90.1220.10">
    <property type="entry name" value="Cellulose docking domain, dockering"/>
    <property type="match status" value="2"/>
</dbReference>
<dbReference type="SUPFAM" id="SSF64571">
    <property type="entry name" value="Cellulose docking domain, dockering"/>
    <property type="match status" value="2"/>
</dbReference>
<dbReference type="InterPro" id="IPR009034">
    <property type="entry name" value="Dockerin_dom_fun_sf"/>
</dbReference>
<keyword evidence="1" id="KW-0732">Signal</keyword>
<comment type="caution">
    <text evidence="5">The sequence shown here is derived from an EMBL/GenBank/DDBJ whole genome shotgun (WGS) entry which is preliminary data.</text>
</comment>
<feature type="non-terminal residue" evidence="5">
    <location>
        <position position="72"/>
    </location>
</feature>
<name>A0A1Y2BBL8_9FUNG</name>
<evidence type="ECO:0000259" key="4">
    <source>
        <dbReference type="PROSITE" id="PS51763"/>
    </source>
</evidence>
<feature type="non-terminal residue" evidence="5">
    <location>
        <position position="1"/>
    </location>
</feature>
<protein>
    <recommendedName>
        <fullName evidence="4">CBM10 domain-containing protein</fullName>
    </recommendedName>
</protein>
<keyword evidence="2" id="KW-0677">Repeat</keyword>
<accession>A0A1Y2BBL8</accession>
<dbReference type="GO" id="GO:0016787">
    <property type="term" value="F:hydrolase activity"/>
    <property type="evidence" value="ECO:0007669"/>
    <property type="project" value="UniProtKB-KW"/>
</dbReference>
<dbReference type="Pfam" id="PF02013">
    <property type="entry name" value="CBM_10"/>
    <property type="match status" value="2"/>
</dbReference>
<dbReference type="EMBL" id="MCOG01000169">
    <property type="protein sequence ID" value="ORY31485.1"/>
    <property type="molecule type" value="Genomic_DNA"/>
</dbReference>
<organism evidence="5 6">
    <name type="scientific">Neocallimastix californiae</name>
    <dbReference type="NCBI Taxonomy" id="1754190"/>
    <lineage>
        <taxon>Eukaryota</taxon>
        <taxon>Fungi</taxon>
        <taxon>Fungi incertae sedis</taxon>
        <taxon>Chytridiomycota</taxon>
        <taxon>Chytridiomycota incertae sedis</taxon>
        <taxon>Neocallimastigomycetes</taxon>
        <taxon>Neocallimastigales</taxon>
        <taxon>Neocallimastigaceae</taxon>
        <taxon>Neocallimastix</taxon>
    </lineage>
</organism>
<evidence type="ECO:0000256" key="2">
    <source>
        <dbReference type="ARBA" id="ARBA00022737"/>
    </source>
</evidence>
<dbReference type="InterPro" id="IPR002883">
    <property type="entry name" value="CBM10/Dockerin_dom"/>
</dbReference>
<evidence type="ECO:0000256" key="1">
    <source>
        <dbReference type="ARBA" id="ARBA00022729"/>
    </source>
</evidence>